<proteinExistence type="inferred from homology"/>
<dbReference type="PANTHER" id="PTHR21528">
    <property type="entry name" value="DEHYDRODOLICHYL DIPHOSPHATE SYNTHASE COMPLEX SUBUNIT NUS1"/>
    <property type="match status" value="1"/>
</dbReference>
<dbReference type="InterPro" id="IPR038887">
    <property type="entry name" value="Nus1/NgBR"/>
</dbReference>
<dbReference type="EC" id="2.5.1.87" evidence="5"/>
<evidence type="ECO:0000256" key="6">
    <source>
        <dbReference type="ARBA" id="ARBA00022679"/>
    </source>
</evidence>
<feature type="compositionally biased region" description="Basic and acidic residues" evidence="13">
    <location>
        <begin position="408"/>
        <end position="426"/>
    </location>
</feature>
<accession>A0A9W8ED28</accession>
<dbReference type="AlphaFoldDB" id="A0A9W8ED28"/>
<evidence type="ECO:0000256" key="7">
    <source>
        <dbReference type="ARBA" id="ARBA00022692"/>
    </source>
</evidence>
<evidence type="ECO:0000256" key="9">
    <source>
        <dbReference type="ARBA" id="ARBA00022842"/>
    </source>
</evidence>
<evidence type="ECO:0000256" key="12">
    <source>
        <dbReference type="ARBA" id="ARBA00047353"/>
    </source>
</evidence>
<evidence type="ECO:0000256" key="2">
    <source>
        <dbReference type="ARBA" id="ARBA00004586"/>
    </source>
</evidence>
<dbReference type="Proteomes" id="UP001151582">
    <property type="component" value="Unassembled WGS sequence"/>
</dbReference>
<evidence type="ECO:0000256" key="10">
    <source>
        <dbReference type="ARBA" id="ARBA00022989"/>
    </source>
</evidence>
<evidence type="ECO:0000256" key="1">
    <source>
        <dbReference type="ARBA" id="ARBA00001946"/>
    </source>
</evidence>
<dbReference type="PANTHER" id="PTHR21528:SF0">
    <property type="entry name" value="DEHYDRODOLICHYL DIPHOSPHATE SYNTHASE COMPLEX SUBUNIT NUS1"/>
    <property type="match status" value="1"/>
</dbReference>
<comment type="caution">
    <text evidence="14">The sequence shown here is derived from an EMBL/GenBank/DDBJ whole genome shotgun (WGS) entry which is preliminary data.</text>
</comment>
<comment type="subcellular location">
    <subcellularLocation>
        <location evidence="2">Endoplasmic reticulum membrane</location>
    </subcellularLocation>
</comment>
<evidence type="ECO:0000256" key="4">
    <source>
        <dbReference type="ARBA" id="ARBA00005432"/>
    </source>
</evidence>
<dbReference type="EMBL" id="JANBQB010000239">
    <property type="protein sequence ID" value="KAJ1979082.1"/>
    <property type="molecule type" value="Genomic_DNA"/>
</dbReference>
<keyword evidence="10" id="KW-1133">Transmembrane helix</keyword>
<keyword evidence="15" id="KW-1185">Reference proteome</keyword>
<comment type="cofactor">
    <cofactor evidence="1">
        <name>Mg(2+)</name>
        <dbReference type="ChEBI" id="CHEBI:18420"/>
    </cofactor>
</comment>
<keyword evidence="9" id="KW-0460">Magnesium</keyword>
<dbReference type="InterPro" id="IPR036424">
    <property type="entry name" value="UPP_synth-like_sf"/>
</dbReference>
<reference evidence="14" key="1">
    <citation type="submission" date="2022-07" db="EMBL/GenBank/DDBJ databases">
        <title>Phylogenomic reconstructions and comparative analyses of Kickxellomycotina fungi.</title>
        <authorList>
            <person name="Reynolds N.K."/>
            <person name="Stajich J.E."/>
            <person name="Barry K."/>
            <person name="Grigoriev I.V."/>
            <person name="Crous P."/>
            <person name="Smith M.E."/>
        </authorList>
    </citation>
    <scope>NUCLEOTIDE SEQUENCE</scope>
    <source>
        <strain evidence="14">RSA 567</strain>
    </source>
</reference>
<name>A0A9W8ED28_9FUNG</name>
<comment type="similarity">
    <text evidence="4">Belongs to the UPP synthase family.</text>
</comment>
<comment type="pathway">
    <text evidence="3">Protein modification; protein glycosylation.</text>
</comment>
<evidence type="ECO:0000256" key="3">
    <source>
        <dbReference type="ARBA" id="ARBA00004922"/>
    </source>
</evidence>
<gene>
    <name evidence="14" type="ORF">H4R34_002964</name>
</gene>
<dbReference type="Gene3D" id="3.40.1180.10">
    <property type="entry name" value="Decaprenyl diphosphate synthase-like"/>
    <property type="match status" value="1"/>
</dbReference>
<evidence type="ECO:0000256" key="8">
    <source>
        <dbReference type="ARBA" id="ARBA00022824"/>
    </source>
</evidence>
<feature type="region of interest" description="Disordered" evidence="13">
    <location>
        <begin position="369"/>
        <end position="435"/>
    </location>
</feature>
<evidence type="ECO:0000256" key="13">
    <source>
        <dbReference type="SAM" id="MobiDB-lite"/>
    </source>
</evidence>
<sequence>MALLHGLLRHRFFHPVWSGTLAADPPAWERTTAMTLRYVYTFLLVLFQAVYLIAKSFRRATVRVKDRLEYLLFSRRRARPFRSKAYQRMVEQHFAPSESRTRILLDQLWKTNIQPHGFTAIHQELADLPKKPQHWCVALPAAFPRAQLHLTQKRHQPLDITRTASHDNAANDRSRNDTKLLPQQGALEGHEISINRDPKAMRQLILTVCRIIFWSLAAELPCVSIFQPEWYLGQHQSDGGSQETQATACSDQPTPSCFHVPSAGDTLVSLEDLLHALSLVLLIVETAMQGDAKVASHSSAPLNTAATATNDEAEPTAQGSGSPSIRLVRLSTAATKPTRRIMLHCQGKVYTIYPYDRVVSSITVVASSPDDVADANPLSTAGPESDPGRHSADSTLPSNEAEAPAPTKNHEPHAKPNLDNEPVLHHDGHHGHNHAPFQDLEVHLLGVADGFGRMTAIAQQLVRTVNDDTMPLETVNVDYIAAQSQVSAKYPDPQLVLFTSRPFVIHAFPPWALRYAQVYHTSVYKQVTYPSFKRAMYKYANCQQRFGR</sequence>
<keyword evidence="6" id="KW-0808">Transferase</keyword>
<keyword evidence="8" id="KW-0256">Endoplasmic reticulum</keyword>
<evidence type="ECO:0000256" key="5">
    <source>
        <dbReference type="ARBA" id="ARBA00012596"/>
    </source>
</evidence>
<organism evidence="14 15">
    <name type="scientific">Dimargaris verticillata</name>
    <dbReference type="NCBI Taxonomy" id="2761393"/>
    <lineage>
        <taxon>Eukaryota</taxon>
        <taxon>Fungi</taxon>
        <taxon>Fungi incertae sedis</taxon>
        <taxon>Zoopagomycota</taxon>
        <taxon>Kickxellomycotina</taxon>
        <taxon>Dimargaritomycetes</taxon>
        <taxon>Dimargaritales</taxon>
        <taxon>Dimargaritaceae</taxon>
        <taxon>Dimargaris</taxon>
    </lineage>
</organism>
<comment type="catalytic activity">
    <reaction evidence="12">
        <text>n isopentenyl diphosphate + (2E,6E)-farnesyl diphosphate = a di-trans,poly-cis-polyprenyl diphosphate + n diphosphate</text>
        <dbReference type="Rhea" id="RHEA:53008"/>
        <dbReference type="Rhea" id="RHEA-COMP:19494"/>
        <dbReference type="ChEBI" id="CHEBI:33019"/>
        <dbReference type="ChEBI" id="CHEBI:128769"/>
        <dbReference type="ChEBI" id="CHEBI:136960"/>
        <dbReference type="ChEBI" id="CHEBI:175763"/>
        <dbReference type="EC" id="2.5.1.87"/>
    </reaction>
</comment>
<dbReference type="GO" id="GO:0005789">
    <property type="term" value="C:endoplasmic reticulum membrane"/>
    <property type="evidence" value="ECO:0007669"/>
    <property type="project" value="UniProtKB-SubCell"/>
</dbReference>
<evidence type="ECO:0000256" key="11">
    <source>
        <dbReference type="ARBA" id="ARBA00023136"/>
    </source>
</evidence>
<dbReference type="OrthoDB" id="19639at2759"/>
<evidence type="ECO:0000313" key="15">
    <source>
        <dbReference type="Proteomes" id="UP001151582"/>
    </source>
</evidence>
<keyword evidence="7" id="KW-0812">Transmembrane</keyword>
<protein>
    <recommendedName>
        <fullName evidence="5">ditrans,polycis-polyprenyl diphosphate synthase [(2E,6E)-farnesyldiphosphate specific]</fullName>
        <ecNumber evidence="5">2.5.1.87</ecNumber>
    </recommendedName>
</protein>
<keyword evidence="11" id="KW-0472">Membrane</keyword>
<dbReference type="GO" id="GO:0045547">
    <property type="term" value="F:ditrans,polycis-polyprenyl diphosphate synthase [(2E,6E)-farnesyl diphosphate specific] activity"/>
    <property type="evidence" value="ECO:0007669"/>
    <property type="project" value="UniProtKB-EC"/>
</dbReference>
<evidence type="ECO:0000313" key="14">
    <source>
        <dbReference type="EMBL" id="KAJ1979082.1"/>
    </source>
</evidence>
<dbReference type="SUPFAM" id="SSF64005">
    <property type="entry name" value="Undecaprenyl diphosphate synthase"/>
    <property type="match status" value="1"/>
</dbReference>
<dbReference type="GO" id="GO:1904423">
    <property type="term" value="C:dehydrodolichyl diphosphate synthase complex"/>
    <property type="evidence" value="ECO:0007669"/>
    <property type="project" value="InterPro"/>
</dbReference>